<evidence type="ECO:0000256" key="15">
    <source>
        <dbReference type="ARBA" id="ARBA00023180"/>
    </source>
</evidence>
<evidence type="ECO:0000256" key="16">
    <source>
        <dbReference type="ARBA" id="ARBA00047899"/>
    </source>
</evidence>
<dbReference type="EMBL" id="QJKJ01003111">
    <property type="protein sequence ID" value="RDX99910.1"/>
    <property type="molecule type" value="Genomic_DNA"/>
</dbReference>
<keyword evidence="3" id="KW-0723">Serine/threonine-protein kinase</keyword>
<evidence type="ECO:0000256" key="14">
    <source>
        <dbReference type="ARBA" id="ARBA00023170"/>
    </source>
</evidence>
<dbReference type="InterPro" id="IPR011009">
    <property type="entry name" value="Kinase-like_dom_sf"/>
</dbReference>
<protein>
    <recommendedName>
        <fullName evidence="2">non-specific serine/threonine protein kinase</fullName>
        <ecNumber evidence="2">2.7.11.1</ecNumber>
    </recommendedName>
</protein>
<dbReference type="PROSITE" id="PS00107">
    <property type="entry name" value="PROTEIN_KINASE_ATP"/>
    <property type="match status" value="1"/>
</dbReference>
<evidence type="ECO:0000256" key="3">
    <source>
        <dbReference type="ARBA" id="ARBA00022527"/>
    </source>
</evidence>
<feature type="non-terminal residue" evidence="21">
    <location>
        <position position="1"/>
    </location>
</feature>
<keyword evidence="15" id="KW-0325">Glycoprotein</keyword>
<comment type="caution">
    <text evidence="21">The sequence shown here is derived from an EMBL/GenBank/DDBJ whole genome shotgun (WGS) entry which is preliminary data.</text>
</comment>
<keyword evidence="10 18" id="KW-0067">ATP-binding</keyword>
<keyword evidence="12 19" id="KW-0472">Membrane</keyword>
<keyword evidence="13" id="KW-1015">Disulfide bond</keyword>
<evidence type="ECO:0000256" key="1">
    <source>
        <dbReference type="ARBA" id="ARBA00004479"/>
    </source>
</evidence>
<keyword evidence="5" id="KW-0808">Transferase</keyword>
<dbReference type="FunFam" id="3.30.200.20:FF:000059">
    <property type="entry name" value="S-receptor-like serine/threonine-protein kinase"/>
    <property type="match status" value="1"/>
</dbReference>
<evidence type="ECO:0000256" key="18">
    <source>
        <dbReference type="PROSITE-ProRule" id="PRU10141"/>
    </source>
</evidence>
<keyword evidence="11 19" id="KW-1133">Transmembrane helix</keyword>
<comment type="subcellular location">
    <subcellularLocation>
        <location evidence="1">Membrane</location>
        <topology evidence="1">Single-pass type I membrane protein</topology>
    </subcellularLocation>
</comment>
<keyword evidence="8 18" id="KW-0547">Nucleotide-binding</keyword>
<dbReference type="InterPro" id="IPR001245">
    <property type="entry name" value="Ser-Thr/Tyr_kinase_cat_dom"/>
</dbReference>
<dbReference type="SUPFAM" id="SSF56112">
    <property type="entry name" value="Protein kinase-like (PK-like)"/>
    <property type="match status" value="1"/>
</dbReference>
<dbReference type="Gene3D" id="1.10.510.10">
    <property type="entry name" value="Transferase(Phosphotransferase) domain 1"/>
    <property type="match status" value="1"/>
</dbReference>
<dbReference type="InterPro" id="IPR025287">
    <property type="entry name" value="WAK_GUB"/>
</dbReference>
<keyword evidence="6 19" id="KW-0812">Transmembrane</keyword>
<evidence type="ECO:0000256" key="13">
    <source>
        <dbReference type="ARBA" id="ARBA00023157"/>
    </source>
</evidence>
<dbReference type="EC" id="2.7.11.1" evidence="2"/>
<reference evidence="21" key="1">
    <citation type="submission" date="2018-05" db="EMBL/GenBank/DDBJ databases">
        <title>Draft genome of Mucuna pruriens seed.</title>
        <authorList>
            <person name="Nnadi N.E."/>
            <person name="Vos R."/>
            <person name="Hasami M.H."/>
            <person name="Devisetty U.K."/>
            <person name="Aguiy J.C."/>
        </authorList>
    </citation>
    <scope>NUCLEOTIDE SEQUENCE [LARGE SCALE GENOMIC DNA]</scope>
    <source>
        <strain evidence="21">JCA_2017</strain>
    </source>
</reference>
<dbReference type="GO" id="GO:0030247">
    <property type="term" value="F:polysaccharide binding"/>
    <property type="evidence" value="ECO:0007669"/>
    <property type="project" value="InterPro"/>
</dbReference>
<dbReference type="GO" id="GO:0005524">
    <property type="term" value="F:ATP binding"/>
    <property type="evidence" value="ECO:0007669"/>
    <property type="project" value="UniProtKB-UniRule"/>
</dbReference>
<evidence type="ECO:0000256" key="11">
    <source>
        <dbReference type="ARBA" id="ARBA00022989"/>
    </source>
</evidence>
<evidence type="ECO:0000313" key="21">
    <source>
        <dbReference type="EMBL" id="RDX99910.1"/>
    </source>
</evidence>
<dbReference type="PROSITE" id="PS50011">
    <property type="entry name" value="PROTEIN_KINASE_DOM"/>
    <property type="match status" value="1"/>
</dbReference>
<evidence type="ECO:0000256" key="2">
    <source>
        <dbReference type="ARBA" id="ARBA00012513"/>
    </source>
</evidence>
<dbReference type="InterPro" id="IPR017441">
    <property type="entry name" value="Protein_kinase_ATP_BS"/>
</dbReference>
<dbReference type="Pfam" id="PF13947">
    <property type="entry name" value="GUB_WAK_bind"/>
    <property type="match status" value="1"/>
</dbReference>
<dbReference type="PANTHER" id="PTHR27009">
    <property type="entry name" value="RUST RESISTANCE KINASE LR10-RELATED"/>
    <property type="match status" value="1"/>
</dbReference>
<name>A0A371HAU4_MUCPR</name>
<dbReference type="GO" id="GO:0016020">
    <property type="term" value="C:membrane"/>
    <property type="evidence" value="ECO:0007669"/>
    <property type="project" value="UniProtKB-SubCell"/>
</dbReference>
<accession>A0A371HAU4</accession>
<evidence type="ECO:0000313" key="22">
    <source>
        <dbReference type="Proteomes" id="UP000257109"/>
    </source>
</evidence>
<comment type="catalytic activity">
    <reaction evidence="16">
        <text>L-threonyl-[protein] + ATP = O-phospho-L-threonyl-[protein] + ADP + H(+)</text>
        <dbReference type="Rhea" id="RHEA:46608"/>
        <dbReference type="Rhea" id="RHEA-COMP:11060"/>
        <dbReference type="Rhea" id="RHEA-COMP:11605"/>
        <dbReference type="ChEBI" id="CHEBI:15378"/>
        <dbReference type="ChEBI" id="CHEBI:30013"/>
        <dbReference type="ChEBI" id="CHEBI:30616"/>
        <dbReference type="ChEBI" id="CHEBI:61977"/>
        <dbReference type="ChEBI" id="CHEBI:456216"/>
        <dbReference type="EC" id="2.7.11.1"/>
    </reaction>
</comment>
<keyword evidence="22" id="KW-1185">Reference proteome</keyword>
<proteinExistence type="predicted"/>
<feature type="transmembrane region" description="Helical" evidence="19">
    <location>
        <begin position="260"/>
        <end position="278"/>
    </location>
</feature>
<gene>
    <name evidence="21" type="primary">LRK10</name>
    <name evidence="21" type="ORF">CR513_16971</name>
</gene>
<feature type="domain" description="Protein kinase" evidence="20">
    <location>
        <begin position="319"/>
        <end position="598"/>
    </location>
</feature>
<evidence type="ECO:0000256" key="8">
    <source>
        <dbReference type="ARBA" id="ARBA00022741"/>
    </source>
</evidence>
<evidence type="ECO:0000256" key="10">
    <source>
        <dbReference type="ARBA" id="ARBA00022840"/>
    </source>
</evidence>
<dbReference type="InterPro" id="IPR045874">
    <property type="entry name" value="LRK10/LRL21-25-like"/>
</dbReference>
<dbReference type="Gene3D" id="3.30.200.20">
    <property type="entry name" value="Phosphorylase Kinase, domain 1"/>
    <property type="match status" value="1"/>
</dbReference>
<organism evidence="21 22">
    <name type="scientific">Mucuna pruriens</name>
    <name type="common">Velvet bean</name>
    <name type="synonym">Dolichos pruriens</name>
    <dbReference type="NCBI Taxonomy" id="157652"/>
    <lineage>
        <taxon>Eukaryota</taxon>
        <taxon>Viridiplantae</taxon>
        <taxon>Streptophyta</taxon>
        <taxon>Embryophyta</taxon>
        <taxon>Tracheophyta</taxon>
        <taxon>Spermatophyta</taxon>
        <taxon>Magnoliopsida</taxon>
        <taxon>eudicotyledons</taxon>
        <taxon>Gunneridae</taxon>
        <taxon>Pentapetalae</taxon>
        <taxon>rosids</taxon>
        <taxon>fabids</taxon>
        <taxon>Fabales</taxon>
        <taxon>Fabaceae</taxon>
        <taxon>Papilionoideae</taxon>
        <taxon>50 kb inversion clade</taxon>
        <taxon>NPAAA clade</taxon>
        <taxon>indigoferoid/millettioid clade</taxon>
        <taxon>Phaseoleae</taxon>
        <taxon>Mucuna</taxon>
    </lineage>
</organism>
<sequence length="626" mass="70450">MTFFPERKTNPCIAGMAGCRVLPLQGDSILITLLLMFLVIKSGSGHKECGESSCGSLAIRFPFQLVKGMKDGCGSPGFCLYCTQNNDTMLVLPTIELHVTYINYERQLIFLEDPENCLPKKFLKLNSFTLPPYLFYSSDEGPEINNLSYFDCPSVGQHHLRNRYGFSQDMISCPIYVSNSLDSVLTMDLTSCTKMFDITAPVLASDLQENELSLRWYKPSCTECEAKGKRCKWKNNSTEGDIECFDCKPNPKGIHVHKSFIFATAGSILLGLVVIAIYKMIQYFRRKEEDQARVEKFLENYRAEKPARFTYADVKRITGGFKDKLGEGAHGAVFRGKLSNEILVAVKILNNTEGEGNEFINEVGIMGKIHHINVVRLLGFCAEGIHRALVYNLFPNGSLQSFIFPPDDKDHFLGWEKLQHIALGIAKGIEYLHQGCNHPIIHFDINPHNVLLDDNFTPKISDFGLAKLCSKNPSLVSMTAARGTLGYIAPEVFSRNFGNVSYKSDIYSYGMLLLEMVGGRKNVDMSSAQDFHVLYPDWIHNLVDGDVHIHVEDEDDVKIAKKLAIVGLWCIQWQPVNRPSIKFVIQLLETRDNEDQLIVPPNPFNSTSTSSTITARRPLELEVIQE</sequence>
<keyword evidence="9 21" id="KW-0418">Kinase</keyword>
<evidence type="ECO:0000256" key="17">
    <source>
        <dbReference type="ARBA" id="ARBA00048679"/>
    </source>
</evidence>
<comment type="catalytic activity">
    <reaction evidence="17">
        <text>L-seryl-[protein] + ATP = O-phospho-L-seryl-[protein] + ADP + H(+)</text>
        <dbReference type="Rhea" id="RHEA:17989"/>
        <dbReference type="Rhea" id="RHEA-COMP:9863"/>
        <dbReference type="Rhea" id="RHEA-COMP:11604"/>
        <dbReference type="ChEBI" id="CHEBI:15378"/>
        <dbReference type="ChEBI" id="CHEBI:29999"/>
        <dbReference type="ChEBI" id="CHEBI:30616"/>
        <dbReference type="ChEBI" id="CHEBI:83421"/>
        <dbReference type="ChEBI" id="CHEBI:456216"/>
        <dbReference type="EC" id="2.7.11.1"/>
    </reaction>
</comment>
<dbReference type="FunFam" id="1.10.510.10:FF:000590">
    <property type="entry name" value="PR5-like receptor kinase"/>
    <property type="match status" value="1"/>
</dbReference>
<evidence type="ECO:0000256" key="4">
    <source>
        <dbReference type="ARBA" id="ARBA00022536"/>
    </source>
</evidence>
<evidence type="ECO:0000256" key="5">
    <source>
        <dbReference type="ARBA" id="ARBA00022679"/>
    </source>
</evidence>
<keyword evidence="7" id="KW-0732">Signal</keyword>
<dbReference type="AlphaFoldDB" id="A0A371HAU4"/>
<feature type="binding site" evidence="18">
    <location>
        <position position="347"/>
    </location>
    <ligand>
        <name>ATP</name>
        <dbReference type="ChEBI" id="CHEBI:30616"/>
    </ligand>
</feature>
<evidence type="ECO:0000256" key="9">
    <source>
        <dbReference type="ARBA" id="ARBA00022777"/>
    </source>
</evidence>
<dbReference type="PROSITE" id="PS51257">
    <property type="entry name" value="PROKAR_LIPOPROTEIN"/>
    <property type="match status" value="1"/>
</dbReference>
<keyword evidence="14" id="KW-0675">Receptor</keyword>
<dbReference type="STRING" id="157652.A0A371HAU4"/>
<dbReference type="OrthoDB" id="547665at2759"/>
<evidence type="ECO:0000259" key="20">
    <source>
        <dbReference type="PROSITE" id="PS50011"/>
    </source>
</evidence>
<evidence type="ECO:0000256" key="7">
    <source>
        <dbReference type="ARBA" id="ARBA00022729"/>
    </source>
</evidence>
<dbReference type="InterPro" id="IPR000719">
    <property type="entry name" value="Prot_kinase_dom"/>
</dbReference>
<evidence type="ECO:0000256" key="12">
    <source>
        <dbReference type="ARBA" id="ARBA00023136"/>
    </source>
</evidence>
<dbReference type="GO" id="GO:0004674">
    <property type="term" value="F:protein serine/threonine kinase activity"/>
    <property type="evidence" value="ECO:0007669"/>
    <property type="project" value="UniProtKB-KW"/>
</dbReference>
<keyword evidence="4" id="KW-0245">EGF-like domain</keyword>
<evidence type="ECO:0000256" key="19">
    <source>
        <dbReference type="SAM" id="Phobius"/>
    </source>
</evidence>
<dbReference type="Proteomes" id="UP000257109">
    <property type="component" value="Unassembled WGS sequence"/>
</dbReference>
<dbReference type="Pfam" id="PF07714">
    <property type="entry name" value="PK_Tyr_Ser-Thr"/>
    <property type="match status" value="1"/>
</dbReference>
<evidence type="ECO:0000256" key="6">
    <source>
        <dbReference type="ARBA" id="ARBA00022692"/>
    </source>
</evidence>